<evidence type="ECO:0000256" key="1">
    <source>
        <dbReference type="ARBA" id="ARBA00022694"/>
    </source>
</evidence>
<dbReference type="SUPFAM" id="SSF54211">
    <property type="entry name" value="Ribosomal protein S5 domain 2-like"/>
    <property type="match status" value="1"/>
</dbReference>
<dbReference type="PANTHER" id="PTHR33992:SF1">
    <property type="entry name" value="RIBONUCLEASE P PROTEIN COMPONENT"/>
    <property type="match status" value="1"/>
</dbReference>
<evidence type="ECO:0000256" key="5">
    <source>
        <dbReference type="ARBA" id="ARBA00022884"/>
    </source>
</evidence>
<dbReference type="EC" id="3.1.26.5" evidence="6 7"/>
<sequence length="117" mass="13752">MLKKEYRLSKDNDFKKFNQTKKAVYSPILIMKFLENQMPISRFGLIVSTKVSKKANKRNLIRRRLNEILRLNLVKIKKGYDILIIISPKVINSQGKTMAYKELEDNLLTALRKVKLL</sequence>
<comment type="caution">
    <text evidence="8">The sequence shown here is derived from an EMBL/GenBank/DDBJ whole genome shotgun (WGS) entry which is preliminary data.</text>
</comment>
<comment type="function">
    <text evidence="6">RNaseP catalyzes the removal of the 5'-leader sequence from pre-tRNA to produce the mature 5'-terminus. It can also cleave other RNA substrates such as 4.5S RNA. The protein component plays an auxiliary but essential role in vivo by binding to the 5'-leader sequence and broadening the substrate specificity of the ribozyme.</text>
</comment>
<dbReference type="GO" id="GO:0030677">
    <property type="term" value="C:ribonuclease P complex"/>
    <property type="evidence" value="ECO:0007669"/>
    <property type="project" value="TreeGrafter"/>
</dbReference>
<dbReference type="InterPro" id="IPR014721">
    <property type="entry name" value="Ribsml_uS5_D2-typ_fold_subgr"/>
</dbReference>
<organism evidence="8 9">
    <name type="scientific">Candidatus Buchananbacteria bacterium RBG_13_36_9</name>
    <dbReference type="NCBI Taxonomy" id="1797530"/>
    <lineage>
        <taxon>Bacteria</taxon>
        <taxon>Candidatus Buchananiibacteriota</taxon>
    </lineage>
</organism>
<gene>
    <name evidence="6" type="primary">rnpA</name>
    <name evidence="8" type="ORF">A2Y82_01020</name>
</gene>
<evidence type="ECO:0000256" key="3">
    <source>
        <dbReference type="ARBA" id="ARBA00022759"/>
    </source>
</evidence>
<dbReference type="HAMAP" id="MF_00227">
    <property type="entry name" value="RNase_P"/>
    <property type="match status" value="1"/>
</dbReference>
<dbReference type="InterPro" id="IPR020568">
    <property type="entry name" value="Ribosomal_Su5_D2-typ_SF"/>
</dbReference>
<evidence type="ECO:0000313" key="8">
    <source>
        <dbReference type="EMBL" id="OGY41469.1"/>
    </source>
</evidence>
<name>A0A1G1XN73_9BACT</name>
<keyword evidence="4 6" id="KW-0378">Hydrolase</keyword>
<keyword evidence="2 6" id="KW-0540">Nuclease</keyword>
<comment type="catalytic activity">
    <reaction evidence="6">
        <text>Endonucleolytic cleavage of RNA, removing 5'-extranucleotides from tRNA precursor.</text>
        <dbReference type="EC" id="3.1.26.5"/>
    </reaction>
</comment>
<protein>
    <recommendedName>
        <fullName evidence="6 7">Ribonuclease P protein component</fullName>
        <shortName evidence="6">RNase P protein</shortName>
        <shortName evidence="6">RNaseP protein</shortName>
        <ecNumber evidence="6 7">3.1.26.5</ecNumber>
    </recommendedName>
    <alternativeName>
        <fullName evidence="6">Protein C5</fullName>
    </alternativeName>
</protein>
<reference evidence="8 9" key="1">
    <citation type="journal article" date="2016" name="Nat. Commun.">
        <title>Thousands of microbial genomes shed light on interconnected biogeochemical processes in an aquifer system.</title>
        <authorList>
            <person name="Anantharaman K."/>
            <person name="Brown C.T."/>
            <person name="Hug L.A."/>
            <person name="Sharon I."/>
            <person name="Castelle C.J."/>
            <person name="Probst A.J."/>
            <person name="Thomas B.C."/>
            <person name="Singh A."/>
            <person name="Wilkins M.J."/>
            <person name="Karaoz U."/>
            <person name="Brodie E.L."/>
            <person name="Williams K.H."/>
            <person name="Hubbard S.S."/>
            <person name="Banfield J.F."/>
        </authorList>
    </citation>
    <scope>NUCLEOTIDE SEQUENCE [LARGE SCALE GENOMIC DNA]</scope>
</reference>
<dbReference type="InterPro" id="IPR000100">
    <property type="entry name" value="RNase_P"/>
</dbReference>
<accession>A0A1G1XN73</accession>
<evidence type="ECO:0000256" key="4">
    <source>
        <dbReference type="ARBA" id="ARBA00022801"/>
    </source>
</evidence>
<evidence type="ECO:0000313" key="9">
    <source>
        <dbReference type="Proteomes" id="UP000176498"/>
    </source>
</evidence>
<comment type="subunit">
    <text evidence="6">Consists of a catalytic RNA component (M1 or rnpB) and a protein subunit.</text>
</comment>
<keyword evidence="1 6" id="KW-0819">tRNA processing</keyword>
<dbReference type="GO" id="GO:0042781">
    <property type="term" value="F:3'-tRNA processing endoribonuclease activity"/>
    <property type="evidence" value="ECO:0007669"/>
    <property type="project" value="TreeGrafter"/>
</dbReference>
<dbReference type="GO" id="GO:0000049">
    <property type="term" value="F:tRNA binding"/>
    <property type="evidence" value="ECO:0007669"/>
    <property type="project" value="UniProtKB-UniRule"/>
</dbReference>
<proteinExistence type="inferred from homology"/>
<keyword evidence="3 6" id="KW-0255">Endonuclease</keyword>
<evidence type="ECO:0000256" key="2">
    <source>
        <dbReference type="ARBA" id="ARBA00022722"/>
    </source>
</evidence>
<dbReference type="Gene3D" id="3.30.230.10">
    <property type="match status" value="1"/>
</dbReference>
<dbReference type="AlphaFoldDB" id="A0A1G1XN73"/>
<evidence type="ECO:0000256" key="7">
    <source>
        <dbReference type="NCBIfam" id="TIGR00188"/>
    </source>
</evidence>
<keyword evidence="5 6" id="KW-0694">RNA-binding</keyword>
<dbReference type="GO" id="GO:0004526">
    <property type="term" value="F:ribonuclease P activity"/>
    <property type="evidence" value="ECO:0007669"/>
    <property type="project" value="UniProtKB-UniRule"/>
</dbReference>
<dbReference type="PANTHER" id="PTHR33992">
    <property type="entry name" value="RIBONUCLEASE P PROTEIN COMPONENT"/>
    <property type="match status" value="1"/>
</dbReference>
<dbReference type="Proteomes" id="UP000176498">
    <property type="component" value="Unassembled WGS sequence"/>
</dbReference>
<comment type="similarity">
    <text evidence="6">Belongs to the RnpA family.</text>
</comment>
<dbReference type="GO" id="GO:0001682">
    <property type="term" value="P:tRNA 5'-leader removal"/>
    <property type="evidence" value="ECO:0007669"/>
    <property type="project" value="UniProtKB-UniRule"/>
</dbReference>
<dbReference type="EMBL" id="MHHZ01000018">
    <property type="protein sequence ID" value="OGY41469.1"/>
    <property type="molecule type" value="Genomic_DNA"/>
</dbReference>
<dbReference type="NCBIfam" id="TIGR00188">
    <property type="entry name" value="rnpA"/>
    <property type="match status" value="1"/>
</dbReference>
<evidence type="ECO:0000256" key="6">
    <source>
        <dbReference type="HAMAP-Rule" id="MF_00227"/>
    </source>
</evidence>
<dbReference type="Pfam" id="PF00825">
    <property type="entry name" value="Ribonuclease_P"/>
    <property type="match status" value="1"/>
</dbReference>